<evidence type="ECO:0000256" key="7">
    <source>
        <dbReference type="SAM" id="Phobius"/>
    </source>
</evidence>
<feature type="transmembrane region" description="Helical" evidence="7">
    <location>
        <begin position="409"/>
        <end position="430"/>
    </location>
</feature>
<evidence type="ECO:0000256" key="4">
    <source>
        <dbReference type="ARBA" id="ARBA00022989"/>
    </source>
</evidence>
<evidence type="ECO:0008006" key="10">
    <source>
        <dbReference type="Google" id="ProtNLM"/>
    </source>
</evidence>
<feature type="transmembrane region" description="Helical" evidence="7">
    <location>
        <begin position="140"/>
        <end position="165"/>
    </location>
</feature>
<dbReference type="CDD" id="cd11476">
    <property type="entry name" value="SLC5sbd_DUR3"/>
    <property type="match status" value="1"/>
</dbReference>
<dbReference type="InterPro" id="IPR038377">
    <property type="entry name" value="Na/Glc_symporter_sf"/>
</dbReference>
<evidence type="ECO:0000256" key="3">
    <source>
        <dbReference type="ARBA" id="ARBA00022692"/>
    </source>
</evidence>
<evidence type="ECO:0000256" key="1">
    <source>
        <dbReference type="ARBA" id="ARBA00004141"/>
    </source>
</evidence>
<accession>A0ABR4KC26</accession>
<organism evidence="8 9">
    <name type="scientific">Aspergillus pseudoustus</name>
    <dbReference type="NCBI Taxonomy" id="1810923"/>
    <lineage>
        <taxon>Eukaryota</taxon>
        <taxon>Fungi</taxon>
        <taxon>Dikarya</taxon>
        <taxon>Ascomycota</taxon>
        <taxon>Pezizomycotina</taxon>
        <taxon>Eurotiomycetes</taxon>
        <taxon>Eurotiomycetidae</taxon>
        <taxon>Eurotiales</taxon>
        <taxon>Aspergillaceae</taxon>
        <taxon>Aspergillus</taxon>
        <taxon>Aspergillus subgen. Nidulantes</taxon>
    </lineage>
</organism>
<evidence type="ECO:0000313" key="9">
    <source>
        <dbReference type="Proteomes" id="UP001610446"/>
    </source>
</evidence>
<feature type="transmembrane region" description="Helical" evidence="7">
    <location>
        <begin position="549"/>
        <end position="569"/>
    </location>
</feature>
<comment type="subcellular location">
    <subcellularLocation>
        <location evidence="1">Membrane</location>
        <topology evidence="1">Multi-pass membrane protein</topology>
    </subcellularLocation>
</comment>
<feature type="transmembrane region" description="Helical" evidence="7">
    <location>
        <begin position="437"/>
        <end position="457"/>
    </location>
</feature>
<keyword evidence="9" id="KW-1185">Reference proteome</keyword>
<dbReference type="Gene3D" id="1.20.1730.10">
    <property type="entry name" value="Sodium/glucose cotransporter"/>
    <property type="match status" value="1"/>
</dbReference>
<protein>
    <recommendedName>
        <fullName evidence="10">Sodium:solute symporter family-domain-containing protein</fullName>
    </recommendedName>
</protein>
<dbReference type="InterPro" id="IPR031155">
    <property type="entry name" value="DUR"/>
</dbReference>
<dbReference type="PANTHER" id="PTHR46154:SF1">
    <property type="entry name" value="ACTIVE TRANSPORTER, PUTATIVE (AFU_ORTHOLOGUE AFUA_1G17570)-RELATED"/>
    <property type="match status" value="1"/>
</dbReference>
<dbReference type="EMBL" id="JBFXLU010000041">
    <property type="protein sequence ID" value="KAL2849840.1"/>
    <property type="molecule type" value="Genomic_DNA"/>
</dbReference>
<feature type="transmembrane region" description="Helical" evidence="7">
    <location>
        <begin position="236"/>
        <end position="257"/>
    </location>
</feature>
<feature type="transmembrane region" description="Helical" evidence="7">
    <location>
        <begin position="177"/>
        <end position="196"/>
    </location>
</feature>
<sequence>MASLIHRSEDAVLPPLSQAVGYVVVVGLGLAFALGMIAVTQILKRTVGEDNSKIETFMVADRKVNTGLVASAVVSSWLWSTALLSTVMVGYSYGISGPFWYGAGCAPMIVWRVAHLSFVFLAVINNLFNTCNMILGASSAISSLTGIHIMASTFLLPVGVVIYTLVGGIKATFLTDYTHTAIILILCCYLTTKTIVSSEIGSISNLYDMVTAAQNKHQIDGNFKGSLLTMTSEQGIIFAIILLVSNFGAVIMDTGYFVKAFAASPSAVLPGYVIGGVSYFGIPWALGTVMGTAALALESSPSFPTYPRAMTSSEVTNGLALPYAAIAVAGKGGAVAVLLMTFMAVTSTLSAQIIAVSSIIAFDGYRTYWNNKASNDEIILWSRIGVIIFGAFSAGFTAILHYAGVDMGWTLYMIGVVTCPGIIPLIGTIIWNRQSKFAAIASAYLGMATGLAVWLSTAYRFYGEVSVASTGGALPCMYGTVASALSPLLYTVIITFIWPENFDWNQLREESLNGTIAADEARTTAQHDGDAAEPAGGTEKPKHYQRSKAYALFWAAATFFGIWVLWPLPMYAANYVFSRTFFTAWVVVSLIWLWVTFIVISVYPVWDGRRQIRQVLAGLIRRRGER</sequence>
<evidence type="ECO:0000256" key="5">
    <source>
        <dbReference type="ARBA" id="ARBA00023136"/>
    </source>
</evidence>
<evidence type="ECO:0000256" key="6">
    <source>
        <dbReference type="RuleBase" id="RU362091"/>
    </source>
</evidence>
<dbReference type="Pfam" id="PF00474">
    <property type="entry name" value="SSF"/>
    <property type="match status" value="1"/>
</dbReference>
<dbReference type="Proteomes" id="UP001610446">
    <property type="component" value="Unassembled WGS sequence"/>
</dbReference>
<keyword evidence="3 7" id="KW-0812">Transmembrane</keyword>
<feature type="transmembrane region" description="Helical" evidence="7">
    <location>
        <begin position="109"/>
        <end position="128"/>
    </location>
</feature>
<dbReference type="InterPro" id="IPR001734">
    <property type="entry name" value="Na/solute_symporter"/>
</dbReference>
<evidence type="ECO:0000313" key="8">
    <source>
        <dbReference type="EMBL" id="KAL2849840.1"/>
    </source>
</evidence>
<name>A0ABR4KC26_9EURO</name>
<feature type="transmembrane region" description="Helical" evidence="7">
    <location>
        <begin position="477"/>
        <end position="498"/>
    </location>
</feature>
<gene>
    <name evidence="8" type="ORF">BJY01DRAFT_262095</name>
</gene>
<comment type="similarity">
    <text evidence="2 6">Belongs to the sodium:solute symporter (SSF) (TC 2.A.21) family.</text>
</comment>
<proteinExistence type="inferred from homology"/>
<feature type="transmembrane region" description="Helical" evidence="7">
    <location>
        <begin position="380"/>
        <end position="403"/>
    </location>
</feature>
<reference evidence="8 9" key="1">
    <citation type="submission" date="2024-07" db="EMBL/GenBank/DDBJ databases">
        <title>Section-level genome sequencing and comparative genomics of Aspergillus sections Usti and Cavernicolus.</title>
        <authorList>
            <consortium name="Lawrence Berkeley National Laboratory"/>
            <person name="Nybo J.L."/>
            <person name="Vesth T.C."/>
            <person name="Theobald S."/>
            <person name="Frisvad J.C."/>
            <person name="Larsen T.O."/>
            <person name="Kjaerboelling I."/>
            <person name="Rothschild-Mancinelli K."/>
            <person name="Lyhne E.K."/>
            <person name="Kogle M.E."/>
            <person name="Barry K."/>
            <person name="Clum A."/>
            <person name="Na H."/>
            <person name="Ledsgaard L."/>
            <person name="Lin J."/>
            <person name="Lipzen A."/>
            <person name="Kuo A."/>
            <person name="Riley R."/>
            <person name="Mondo S."/>
            <person name="Labutti K."/>
            <person name="Haridas S."/>
            <person name="Pangalinan J."/>
            <person name="Salamov A.A."/>
            <person name="Simmons B.A."/>
            <person name="Magnuson J.K."/>
            <person name="Chen J."/>
            <person name="Drula E."/>
            <person name="Henrissat B."/>
            <person name="Wiebenga A."/>
            <person name="Lubbers R.J."/>
            <person name="Gomes A.C."/>
            <person name="Makela M.R."/>
            <person name="Stajich J."/>
            <person name="Grigoriev I.V."/>
            <person name="Mortensen U.H."/>
            <person name="De Vries R.P."/>
            <person name="Baker S.E."/>
            <person name="Andersen M.R."/>
        </authorList>
    </citation>
    <scope>NUCLEOTIDE SEQUENCE [LARGE SCALE GENOMIC DNA]</scope>
    <source>
        <strain evidence="8 9">CBS 123904</strain>
    </source>
</reference>
<dbReference type="PROSITE" id="PS50283">
    <property type="entry name" value="NA_SOLUT_SYMP_3"/>
    <property type="match status" value="1"/>
</dbReference>
<evidence type="ECO:0000256" key="2">
    <source>
        <dbReference type="ARBA" id="ARBA00006434"/>
    </source>
</evidence>
<comment type="caution">
    <text evidence="8">The sequence shown here is derived from an EMBL/GenBank/DDBJ whole genome shotgun (WGS) entry which is preliminary data.</text>
</comment>
<dbReference type="PANTHER" id="PTHR46154">
    <property type="match status" value="1"/>
</dbReference>
<feature type="transmembrane region" description="Helical" evidence="7">
    <location>
        <begin position="581"/>
        <end position="606"/>
    </location>
</feature>
<keyword evidence="4 7" id="KW-1133">Transmembrane helix</keyword>
<feature type="transmembrane region" description="Helical" evidence="7">
    <location>
        <begin position="20"/>
        <end position="43"/>
    </location>
</feature>
<keyword evidence="5 7" id="KW-0472">Membrane</keyword>